<comment type="caution">
    <text evidence="2">The sequence shown here is derived from an EMBL/GenBank/DDBJ whole genome shotgun (WGS) entry which is preliminary data.</text>
</comment>
<dbReference type="AlphaFoldDB" id="A0A4Z1EDZ1"/>
<feature type="compositionally biased region" description="Basic and acidic residues" evidence="1">
    <location>
        <begin position="88"/>
        <end position="97"/>
    </location>
</feature>
<name>A0A4Z1EDZ1_9HELO</name>
<reference evidence="2 3" key="1">
    <citation type="submission" date="2017-12" db="EMBL/GenBank/DDBJ databases">
        <title>Comparative genomics of Botrytis spp.</title>
        <authorList>
            <person name="Valero-Jimenez C.A."/>
            <person name="Tapia P."/>
            <person name="Veloso J."/>
            <person name="Silva-Moreno E."/>
            <person name="Staats M."/>
            <person name="Valdes J.H."/>
            <person name="Van Kan J.A.L."/>
        </authorList>
    </citation>
    <scope>NUCLEOTIDE SEQUENCE [LARGE SCALE GENOMIC DNA]</scope>
    <source>
        <strain evidence="2 3">Bt9001</strain>
    </source>
</reference>
<evidence type="ECO:0000313" key="2">
    <source>
        <dbReference type="EMBL" id="TGO09409.1"/>
    </source>
</evidence>
<gene>
    <name evidence="2" type="ORF">BTUL_0166g00050</name>
</gene>
<accession>A0A4Z1EDZ1</accession>
<protein>
    <submittedName>
        <fullName evidence="2">Uncharacterized protein</fullName>
    </submittedName>
</protein>
<evidence type="ECO:0000313" key="3">
    <source>
        <dbReference type="Proteomes" id="UP000297777"/>
    </source>
</evidence>
<feature type="region of interest" description="Disordered" evidence="1">
    <location>
        <begin position="42"/>
        <end position="98"/>
    </location>
</feature>
<evidence type="ECO:0000256" key="1">
    <source>
        <dbReference type="SAM" id="MobiDB-lite"/>
    </source>
</evidence>
<feature type="compositionally biased region" description="Basic and acidic residues" evidence="1">
    <location>
        <begin position="42"/>
        <end position="52"/>
    </location>
</feature>
<dbReference type="EMBL" id="PQXH01000166">
    <property type="protein sequence ID" value="TGO09409.1"/>
    <property type="molecule type" value="Genomic_DNA"/>
</dbReference>
<sequence length="120" mass="14158">MQSHSNIHPSTLEPQTSNLKPSTRDSSLLFFYLRLILDRQTDRQIDPQETQKRKLRKGNSKKIQKTKDIKKRGVTEGRHRARARVRARKEEKREKGKTFKNHASVTWWCITERNGTDGME</sequence>
<organism evidence="2 3">
    <name type="scientific">Botrytis tulipae</name>
    <dbReference type="NCBI Taxonomy" id="87230"/>
    <lineage>
        <taxon>Eukaryota</taxon>
        <taxon>Fungi</taxon>
        <taxon>Dikarya</taxon>
        <taxon>Ascomycota</taxon>
        <taxon>Pezizomycotina</taxon>
        <taxon>Leotiomycetes</taxon>
        <taxon>Helotiales</taxon>
        <taxon>Sclerotiniaceae</taxon>
        <taxon>Botrytis</taxon>
    </lineage>
</organism>
<keyword evidence="3" id="KW-1185">Reference proteome</keyword>
<dbReference type="Proteomes" id="UP000297777">
    <property type="component" value="Unassembled WGS sequence"/>
</dbReference>
<feature type="compositionally biased region" description="Basic and acidic residues" evidence="1">
    <location>
        <begin position="65"/>
        <end position="78"/>
    </location>
</feature>
<feature type="region of interest" description="Disordered" evidence="1">
    <location>
        <begin position="1"/>
        <end position="23"/>
    </location>
</feature>
<feature type="compositionally biased region" description="Basic residues" evidence="1">
    <location>
        <begin position="53"/>
        <end position="64"/>
    </location>
</feature>
<proteinExistence type="predicted"/>